<keyword evidence="3 4" id="KW-0408">Iron</keyword>
<evidence type="ECO:0000259" key="6">
    <source>
        <dbReference type="PROSITE" id="PS51007"/>
    </source>
</evidence>
<proteinExistence type="predicted"/>
<keyword evidence="5" id="KW-1133">Transmembrane helix</keyword>
<dbReference type="Proteomes" id="UP001145022">
    <property type="component" value="Unassembled WGS sequence"/>
</dbReference>
<reference evidence="7" key="2">
    <citation type="submission" date="2022-11" db="EMBL/GenBank/DDBJ databases">
        <title>Draft genome sequencing of Pseudomonas atacamensis RS3R1.</title>
        <authorList>
            <person name="Furuya T."/>
            <person name="Kaneko H."/>
        </authorList>
    </citation>
    <scope>NUCLEOTIDE SEQUENCE</scope>
    <source>
        <strain evidence="7">RS3R-1</strain>
    </source>
</reference>
<gene>
    <name evidence="7" type="ORF">RS3R1_34890</name>
</gene>
<dbReference type="InterPro" id="IPR009056">
    <property type="entry name" value="Cyt_c-like_dom"/>
</dbReference>
<protein>
    <recommendedName>
        <fullName evidence="6">Cytochrome c domain-containing protein</fullName>
    </recommendedName>
</protein>
<dbReference type="EMBL" id="BSCQ01000042">
    <property type="protein sequence ID" value="GLH44401.1"/>
    <property type="molecule type" value="Genomic_DNA"/>
</dbReference>
<dbReference type="RefSeq" id="WP_258605626.1">
    <property type="nucleotide sequence ID" value="NZ_BSCQ01000042.1"/>
</dbReference>
<comment type="caution">
    <text evidence="7">The sequence shown here is derived from an EMBL/GenBank/DDBJ whole genome shotgun (WGS) entry which is preliminary data.</text>
</comment>
<dbReference type="InterPro" id="IPR036909">
    <property type="entry name" value="Cyt_c-like_dom_sf"/>
</dbReference>
<reference evidence="7" key="1">
    <citation type="journal article" date="2021" name="Sci. Rep.">
        <title>An efficient direct screening system for microorganisms that activate plant immune responses based on plant-microbe interactions using cultured plant cells.</title>
        <authorList>
            <person name="Kurokawa M."/>
            <person name="Nakano M."/>
            <person name="Kitahata N."/>
            <person name="Kuchitsu K."/>
            <person name="Furuya T."/>
        </authorList>
    </citation>
    <scope>NUCLEOTIDE SEQUENCE</scope>
    <source>
        <strain evidence="7">RS3R-1</strain>
    </source>
</reference>
<evidence type="ECO:0000313" key="8">
    <source>
        <dbReference type="Proteomes" id="UP001145022"/>
    </source>
</evidence>
<dbReference type="SUPFAM" id="SSF46626">
    <property type="entry name" value="Cytochrome c"/>
    <property type="match status" value="1"/>
</dbReference>
<reference evidence="7" key="3">
    <citation type="journal article" date="2023" name="J. Biotechnol.">
        <title>Draft Genome Sequences of Endophytic Pseudomonas Strains, Isolated from the Interior of Brassicaceae Plants.</title>
        <authorList>
            <person name="Kaneko H."/>
            <person name="Furuya T."/>
        </authorList>
    </citation>
    <scope>NUCLEOTIDE SEQUENCE</scope>
    <source>
        <strain evidence="7">RS3R-1</strain>
    </source>
</reference>
<dbReference type="PANTHER" id="PTHR30600">
    <property type="entry name" value="CYTOCHROME C PEROXIDASE-RELATED"/>
    <property type="match status" value="1"/>
</dbReference>
<dbReference type="NCBIfam" id="NF040606">
    <property type="entry name" value="CytoC_perox"/>
    <property type="match status" value="1"/>
</dbReference>
<evidence type="ECO:0000256" key="4">
    <source>
        <dbReference type="PROSITE-ProRule" id="PRU00433"/>
    </source>
</evidence>
<evidence type="ECO:0000256" key="3">
    <source>
        <dbReference type="ARBA" id="ARBA00023004"/>
    </source>
</evidence>
<dbReference type="Pfam" id="PF21419">
    <property type="entry name" value="RoxA-like_Cyt-c"/>
    <property type="match status" value="1"/>
</dbReference>
<evidence type="ECO:0000256" key="5">
    <source>
        <dbReference type="SAM" id="Phobius"/>
    </source>
</evidence>
<evidence type="ECO:0000256" key="2">
    <source>
        <dbReference type="ARBA" id="ARBA00022723"/>
    </source>
</evidence>
<keyword evidence="1 4" id="KW-0349">Heme</keyword>
<sequence length="603" mass="67639">MRLLSRVLALLIVLAVIALAVIVYYVANPKLPFYTPPQQVRYLDQWSEEQRQTYYFTPQGTQVKGLRYEWFQALELPFSEQRFASPEYLARFGFLVDPQQKASANNPGNLPVGFARHQNPGNASEHYLDITCAACHTGELRFKGQAVRIDGGNAQHVLPSSVPTLRGGSFGQALVASLASTYYNPWKFERFARQVLGDDYEARREQLRSEFKTSLNTFVKVAWNDTHRGLYPTEEGPGRTDAFGRIANATFGDAISPANYRVADAPVDYPQLWDMWTFDWVQWNGSAQQPMARNIGEALGVGATLNFFDANGQPLQGTARYPSSVRVRDLHAIEETLQQLKPPTWPEDLFGAIDKPLAARGRALFAENCAGCHVPRQSQEGERWVQHLHMIPVEVIGTDPNAANNIASHRFDLSALQWDVNELKKMDVKLHPEPKEPLDLSQLSVAKGLAYVTAFVENRAYRDAQITPEEKPRMDGFGLPIGVREKVAYKARPLAGVWATAPFLHNGSVPSIYQLLSPQDERATTFYKGTLEYDPRHLGYRTEPFTNGFLFDTRISGNHNSGHEFRAGARGNGVIGRLLQPEERWALLEYLKVLGGPLEAQLP</sequence>
<keyword evidence="5" id="KW-0472">Membrane</keyword>
<organism evidence="7 8">
    <name type="scientific">Pseudomonas atacamensis</name>
    <dbReference type="NCBI Taxonomy" id="2565368"/>
    <lineage>
        <taxon>Bacteria</taxon>
        <taxon>Pseudomonadati</taxon>
        <taxon>Pseudomonadota</taxon>
        <taxon>Gammaproteobacteria</taxon>
        <taxon>Pseudomonadales</taxon>
        <taxon>Pseudomonadaceae</taxon>
        <taxon>Pseudomonas</taxon>
    </lineage>
</organism>
<keyword evidence="5" id="KW-0812">Transmembrane</keyword>
<evidence type="ECO:0000313" key="7">
    <source>
        <dbReference type="EMBL" id="GLH44401.1"/>
    </source>
</evidence>
<dbReference type="Gene3D" id="1.10.760.10">
    <property type="entry name" value="Cytochrome c-like domain"/>
    <property type="match status" value="1"/>
</dbReference>
<dbReference type="PANTHER" id="PTHR30600:SF9">
    <property type="entry name" value="BLR7738 PROTEIN"/>
    <property type="match status" value="1"/>
</dbReference>
<dbReference type="InterPro" id="IPR051395">
    <property type="entry name" value="Cytochrome_c_Peroxidase/MauG"/>
</dbReference>
<feature type="transmembrane region" description="Helical" evidence="5">
    <location>
        <begin position="7"/>
        <end position="27"/>
    </location>
</feature>
<keyword evidence="2 4" id="KW-0479">Metal-binding</keyword>
<keyword evidence="8" id="KW-1185">Reference proteome</keyword>
<feature type="domain" description="Cytochrome c" evidence="6">
    <location>
        <begin position="356"/>
        <end position="532"/>
    </location>
</feature>
<dbReference type="PROSITE" id="PS51007">
    <property type="entry name" value="CYTC"/>
    <property type="match status" value="1"/>
</dbReference>
<evidence type="ECO:0000256" key="1">
    <source>
        <dbReference type="ARBA" id="ARBA00022617"/>
    </source>
</evidence>
<accession>A0ABQ5PLD9</accession>
<dbReference type="InterPro" id="IPR047758">
    <property type="entry name" value="CytoC_perox"/>
</dbReference>
<name>A0ABQ5PLD9_9PSED</name>